<dbReference type="InterPro" id="IPR036322">
    <property type="entry name" value="WD40_repeat_dom_sf"/>
</dbReference>
<dbReference type="PANTHER" id="PTHR44099">
    <property type="entry name" value="RABCONNECTIN-3B, ISOFORM A"/>
    <property type="match status" value="1"/>
</dbReference>
<evidence type="ECO:0000313" key="3">
    <source>
        <dbReference type="EMBL" id="KAF9468708.1"/>
    </source>
</evidence>
<dbReference type="SMART" id="SM00320">
    <property type="entry name" value="WD40"/>
    <property type="match status" value="4"/>
</dbReference>
<dbReference type="InterPro" id="IPR015943">
    <property type="entry name" value="WD40/YVTN_repeat-like_dom_sf"/>
</dbReference>
<dbReference type="Proteomes" id="UP000807353">
    <property type="component" value="Unassembled WGS sequence"/>
</dbReference>
<proteinExistence type="predicted"/>
<gene>
    <name evidence="3" type="ORF">BDZ94DRAFT_1304460</name>
</gene>
<dbReference type="SUPFAM" id="SSF48371">
    <property type="entry name" value="ARM repeat"/>
    <property type="match status" value="1"/>
</dbReference>
<dbReference type="Pfam" id="PF00400">
    <property type="entry name" value="WD40"/>
    <property type="match status" value="1"/>
</dbReference>
<protein>
    <recommendedName>
        <fullName evidence="5">WD40 repeat-like protein</fullName>
    </recommendedName>
</protein>
<organism evidence="3 4">
    <name type="scientific">Collybia nuda</name>
    <dbReference type="NCBI Taxonomy" id="64659"/>
    <lineage>
        <taxon>Eukaryota</taxon>
        <taxon>Fungi</taxon>
        <taxon>Dikarya</taxon>
        <taxon>Basidiomycota</taxon>
        <taxon>Agaricomycotina</taxon>
        <taxon>Agaricomycetes</taxon>
        <taxon>Agaricomycetidae</taxon>
        <taxon>Agaricales</taxon>
        <taxon>Tricholomatineae</taxon>
        <taxon>Clitocybaceae</taxon>
        <taxon>Collybia</taxon>
    </lineage>
</organism>
<evidence type="ECO:0000256" key="1">
    <source>
        <dbReference type="PROSITE-ProRule" id="PRU00221"/>
    </source>
</evidence>
<evidence type="ECO:0008006" key="5">
    <source>
        <dbReference type="Google" id="ProtNLM"/>
    </source>
</evidence>
<name>A0A9P5YEW6_9AGAR</name>
<feature type="compositionally biased region" description="Polar residues" evidence="2">
    <location>
        <begin position="117"/>
        <end position="134"/>
    </location>
</feature>
<dbReference type="Gene3D" id="2.130.10.10">
    <property type="entry name" value="YVTN repeat-like/Quinoprotein amine dehydrogenase"/>
    <property type="match status" value="2"/>
</dbReference>
<feature type="region of interest" description="Disordered" evidence="2">
    <location>
        <begin position="32"/>
        <end position="175"/>
    </location>
</feature>
<comment type="caution">
    <text evidence="3">The sequence shown here is derived from an EMBL/GenBank/DDBJ whole genome shotgun (WGS) entry which is preliminary data.</text>
</comment>
<dbReference type="PROSITE" id="PS50082">
    <property type="entry name" value="WD_REPEATS_2"/>
    <property type="match status" value="1"/>
</dbReference>
<accession>A0A9P5YEW6</accession>
<keyword evidence="1" id="KW-0853">WD repeat</keyword>
<feature type="compositionally biased region" description="Polar residues" evidence="2">
    <location>
        <begin position="32"/>
        <end position="43"/>
    </location>
</feature>
<feature type="compositionally biased region" description="Low complexity" evidence="2">
    <location>
        <begin position="44"/>
        <end position="68"/>
    </location>
</feature>
<dbReference type="GO" id="GO:0005737">
    <property type="term" value="C:cytoplasm"/>
    <property type="evidence" value="ECO:0007669"/>
    <property type="project" value="TreeGrafter"/>
</dbReference>
<dbReference type="EMBL" id="MU150232">
    <property type="protein sequence ID" value="KAF9468708.1"/>
    <property type="molecule type" value="Genomic_DNA"/>
</dbReference>
<reference evidence="3" key="1">
    <citation type="submission" date="2020-11" db="EMBL/GenBank/DDBJ databases">
        <authorList>
            <consortium name="DOE Joint Genome Institute"/>
            <person name="Ahrendt S."/>
            <person name="Riley R."/>
            <person name="Andreopoulos W."/>
            <person name="Labutti K."/>
            <person name="Pangilinan J."/>
            <person name="Ruiz-Duenas F.J."/>
            <person name="Barrasa J.M."/>
            <person name="Sanchez-Garcia M."/>
            <person name="Camarero S."/>
            <person name="Miyauchi S."/>
            <person name="Serrano A."/>
            <person name="Linde D."/>
            <person name="Babiker R."/>
            <person name="Drula E."/>
            <person name="Ayuso-Fernandez I."/>
            <person name="Pacheco R."/>
            <person name="Padilla G."/>
            <person name="Ferreira P."/>
            <person name="Barriuso J."/>
            <person name="Kellner H."/>
            <person name="Castanera R."/>
            <person name="Alfaro M."/>
            <person name="Ramirez L."/>
            <person name="Pisabarro A.G."/>
            <person name="Kuo A."/>
            <person name="Tritt A."/>
            <person name="Lipzen A."/>
            <person name="He G."/>
            <person name="Yan M."/>
            <person name="Ng V."/>
            <person name="Cullen D."/>
            <person name="Martin F."/>
            <person name="Rosso M.-N."/>
            <person name="Henrissat B."/>
            <person name="Hibbett D."/>
            <person name="Martinez A.T."/>
            <person name="Grigoriev I.V."/>
        </authorList>
    </citation>
    <scope>NUCLEOTIDE SEQUENCE</scope>
    <source>
        <strain evidence="3">CBS 247.69</strain>
    </source>
</reference>
<dbReference type="SUPFAM" id="SSF50978">
    <property type="entry name" value="WD40 repeat-like"/>
    <property type="match status" value="1"/>
</dbReference>
<dbReference type="InterPro" id="IPR016024">
    <property type="entry name" value="ARM-type_fold"/>
</dbReference>
<feature type="compositionally biased region" description="Basic and acidic residues" evidence="2">
    <location>
        <begin position="100"/>
        <end position="116"/>
    </location>
</feature>
<feature type="repeat" description="WD" evidence="1">
    <location>
        <begin position="1232"/>
        <end position="1266"/>
    </location>
</feature>
<evidence type="ECO:0000313" key="4">
    <source>
        <dbReference type="Proteomes" id="UP000807353"/>
    </source>
</evidence>
<sequence length="1335" mass="146395">MDAVFEVEGVLVGSHDGTLYAFNQSRPTIAVGQRSQLYPSRPTSPIRISRNSRGPSRSSTPSITSPSPFNVTPRSRIVSGVTTERVEAPKNYVDFEDEPEKLKEMLKGRNPRDKLTTSEPDQNRPTPTDKSPASSLLGPPHSSLKRKSIPKPLISSAQSPSTANSISSASSPPDQVFPGTAHDLSLWCHILPPRSGPGRAVTKVQFLDTTNEYFAALQETGDISIFSLKDGSCLATAHADDIPFQPPSGIKVKDISHDVWLWSYLEIFHIGESTILFVSAAIDPSSPSPATMDIEDNGVLEKSRLAVFEFHANEDLAPLEVRLVKIGSWSFDGSAHSVGLHQEPDSTTTFYLINSAGHFVTRKFKLLPRVPVQMEVRAPDSHLANLSSLPLPNPFKAIKPRSVDHLPLGERANEPGRVSLEEEADLGELIGHGPLSGFRPRTISGRMFAILWNSEELTLFQYQESAFRILYVDPVPNIVDVAWIDDSSYNVLFKEQAVHYAIKLVNSDDNESTAEPGDLDSRNVKSEISKTVSLGQCDAVDIGPMSKILATSLDSSGSRRIVCYDVAGPSEKPRTLWQTSSKRPVINANNVTSLLPLEIDVIIEGYGDGRIRQSSFLELCGKVLNTSTINKVSEPALNGYITGLHVVQNARTKETFIVGGADDGSVAFWTIDHFKLCARWIIFITPLASVIQIQEAQEGPLRGCVLCVSVDGTVAVIAVDGFQFLYLIPGSAAPLCRVCLGGHNLLLIYADHRARLWDVQTKEFWRSMNLDKVDELLEQGGWTDLSLSTQACLPNTALKPVPGSSRGMDVVSTLTLDLARFTSEAIAIAKMISTNRDQTRKILLTLEKLRYLLSALLTPGLNEDIDVICSDRLHIQNSTASVGFASCGAVTLYNGSRPQDPWCISGDVSAARALSITVVLSALSLFEEHMEGANTVTIFYATSLASSVGPWYQPPSLVFLAQRWFDGSNEVRQAARTLFDYAVACLTDEEANAIAEQWQHHLPCLQPTANRECMHAALALFLCGYLASEKYSLLSANALTDISKSIALYLHDEQSLHRVLAVDLCSRGFHIWQHYIDAMEILRALFILATTTRKENISTQNVGTQARLAVLQISTTNTALFMTTLGLDILTPPSLEHRRTVLQIVAFLIRKRPIVLQPNIPKLMEAVVKSLDPNVTTHREAVLDTATEIIGYVVNTFPSVDFHMGTQRLAVGSIEGAVVMYDLKTAIRLYVLDGHKKGITACSFSPDGRRLLTLSLEESVVRVWKVGSSFVSFFNPGAPPRQGHGGSEPFKTISFNVGDEANMGVAATLEWVKFEWVADRSVKLKIRESILTFST</sequence>
<evidence type="ECO:0000256" key="2">
    <source>
        <dbReference type="SAM" id="MobiDB-lite"/>
    </source>
</evidence>
<dbReference type="InterPro" id="IPR001680">
    <property type="entry name" value="WD40_rpt"/>
</dbReference>
<keyword evidence="4" id="KW-1185">Reference proteome</keyword>
<dbReference type="PANTHER" id="PTHR44099:SF4">
    <property type="entry name" value="RABCONNECTIN-3B, ISOFORM A"/>
    <property type="match status" value="1"/>
</dbReference>
<dbReference type="OrthoDB" id="338622at2759"/>
<dbReference type="InterPro" id="IPR049916">
    <property type="entry name" value="WDR72-like"/>
</dbReference>
<feature type="compositionally biased region" description="Low complexity" evidence="2">
    <location>
        <begin position="155"/>
        <end position="173"/>
    </location>
</feature>